<evidence type="ECO:0000259" key="17">
    <source>
        <dbReference type="SMART" id="SM00562"/>
    </source>
</evidence>
<feature type="active site" description="Pros-phosphohistidine intermediate" evidence="13 14">
    <location>
        <position position="117"/>
    </location>
</feature>
<dbReference type="STRING" id="640132.Srot_1757"/>
<dbReference type="GO" id="GO:0006241">
    <property type="term" value="P:CTP biosynthetic process"/>
    <property type="evidence" value="ECO:0007669"/>
    <property type="project" value="UniProtKB-UniRule"/>
</dbReference>
<evidence type="ECO:0000256" key="3">
    <source>
        <dbReference type="ARBA" id="ARBA00011643"/>
    </source>
</evidence>
<accession>D6Z8D7</accession>
<dbReference type="GO" id="GO:0005524">
    <property type="term" value="F:ATP binding"/>
    <property type="evidence" value="ECO:0007669"/>
    <property type="project" value="UniProtKB-UniRule"/>
</dbReference>
<protein>
    <recommendedName>
        <fullName evidence="5 13">Nucleoside diphosphate kinase</fullName>
        <shortName evidence="13">NDK</shortName>
        <shortName evidence="13">NDP kinase</shortName>
        <ecNumber evidence="4 13">2.7.4.6</ecNumber>
    </recommendedName>
    <alternativeName>
        <fullName evidence="13">Nucleoside-2-P kinase</fullName>
    </alternativeName>
</protein>
<evidence type="ECO:0000256" key="12">
    <source>
        <dbReference type="ARBA" id="ARBA00023080"/>
    </source>
</evidence>
<comment type="subunit">
    <text evidence="3">Homohexamer.</text>
</comment>
<keyword evidence="10 13" id="KW-0067">ATP-binding</keyword>
<feature type="binding site" evidence="13 14">
    <location>
        <position position="10"/>
    </location>
    <ligand>
        <name>ATP</name>
        <dbReference type="ChEBI" id="CHEBI:30616"/>
    </ligand>
</feature>
<comment type="cofactor">
    <cofactor evidence="1 13">
        <name>Mg(2+)</name>
        <dbReference type="ChEBI" id="CHEBI:18420"/>
    </cofactor>
</comment>
<evidence type="ECO:0000256" key="7">
    <source>
        <dbReference type="ARBA" id="ARBA00022723"/>
    </source>
</evidence>
<keyword evidence="8 13" id="KW-0547">Nucleotide-binding</keyword>
<evidence type="ECO:0000256" key="2">
    <source>
        <dbReference type="ARBA" id="ARBA00008142"/>
    </source>
</evidence>
<dbReference type="KEGG" id="srt:Srot_1757"/>
<keyword evidence="13" id="KW-0963">Cytoplasm</keyword>
<dbReference type="GO" id="GO:0005737">
    <property type="term" value="C:cytoplasm"/>
    <property type="evidence" value="ECO:0007669"/>
    <property type="project" value="UniProtKB-SubCell"/>
</dbReference>
<evidence type="ECO:0000256" key="4">
    <source>
        <dbReference type="ARBA" id="ARBA00012966"/>
    </source>
</evidence>
<dbReference type="HAMAP" id="MF_00451">
    <property type="entry name" value="NDP_kinase"/>
    <property type="match status" value="1"/>
</dbReference>
<dbReference type="Proteomes" id="UP000002247">
    <property type="component" value="Chromosome"/>
</dbReference>
<keyword evidence="19" id="KW-1185">Reference proteome</keyword>
<name>D6Z8D7_SEGRD</name>
<organism evidence="18 19">
    <name type="scientific">Segniliparus rotundus (strain ATCC BAA-972 / CDC 1076 / CIP 108378 / DSM 44985 / JCM 13578)</name>
    <dbReference type="NCBI Taxonomy" id="640132"/>
    <lineage>
        <taxon>Bacteria</taxon>
        <taxon>Bacillati</taxon>
        <taxon>Actinomycetota</taxon>
        <taxon>Actinomycetes</taxon>
        <taxon>Mycobacteriales</taxon>
        <taxon>Segniliparaceae</taxon>
        <taxon>Segniliparus</taxon>
    </lineage>
</organism>
<comment type="function">
    <text evidence="13">Major role in the synthesis of nucleoside triphosphates other than ATP. The ATP gamma phosphate is transferred to the NDP beta phosphate via a ping-pong mechanism, using a phosphorylated active-site intermediate.</text>
</comment>
<gene>
    <name evidence="13" type="primary">ndk</name>
    <name evidence="18" type="ordered locus">Srot_1757</name>
</gene>
<dbReference type="SUPFAM" id="SSF54919">
    <property type="entry name" value="Nucleoside diphosphate kinase, NDK"/>
    <property type="match status" value="1"/>
</dbReference>
<dbReference type="PANTHER" id="PTHR11349">
    <property type="entry name" value="NUCLEOSIDE DIPHOSPHATE KINASE"/>
    <property type="match status" value="1"/>
</dbReference>
<comment type="catalytic activity">
    <reaction evidence="13 16">
        <text>a 2'-deoxyribonucleoside 5'-diphosphate + ATP = a 2'-deoxyribonucleoside 5'-triphosphate + ADP</text>
        <dbReference type="Rhea" id="RHEA:44640"/>
        <dbReference type="ChEBI" id="CHEBI:30616"/>
        <dbReference type="ChEBI" id="CHEBI:61560"/>
        <dbReference type="ChEBI" id="CHEBI:73316"/>
        <dbReference type="ChEBI" id="CHEBI:456216"/>
        <dbReference type="EC" id="2.7.4.6"/>
    </reaction>
</comment>
<keyword evidence="12 13" id="KW-0546">Nucleotide metabolism</keyword>
<comment type="subunit">
    <text evidence="13">Homotetramer.</text>
</comment>
<evidence type="ECO:0000256" key="16">
    <source>
        <dbReference type="RuleBase" id="RU004013"/>
    </source>
</evidence>
<dbReference type="GO" id="GO:0046872">
    <property type="term" value="F:metal ion binding"/>
    <property type="evidence" value="ECO:0007669"/>
    <property type="project" value="UniProtKB-KW"/>
</dbReference>
<dbReference type="GO" id="GO:0006183">
    <property type="term" value="P:GTP biosynthetic process"/>
    <property type="evidence" value="ECO:0007669"/>
    <property type="project" value="UniProtKB-UniRule"/>
</dbReference>
<keyword evidence="7 13" id="KW-0479">Metal-binding</keyword>
<feature type="binding site" evidence="13 14">
    <location>
        <position position="86"/>
    </location>
    <ligand>
        <name>ATP</name>
        <dbReference type="ChEBI" id="CHEBI:30616"/>
    </ligand>
</feature>
<proteinExistence type="inferred from homology"/>
<evidence type="ECO:0000256" key="9">
    <source>
        <dbReference type="ARBA" id="ARBA00022777"/>
    </source>
</evidence>
<feature type="domain" description="Nucleoside diphosphate kinase-like" evidence="17">
    <location>
        <begin position="2"/>
        <end position="140"/>
    </location>
</feature>
<evidence type="ECO:0000256" key="1">
    <source>
        <dbReference type="ARBA" id="ARBA00001946"/>
    </source>
</evidence>
<evidence type="ECO:0000256" key="10">
    <source>
        <dbReference type="ARBA" id="ARBA00022840"/>
    </source>
</evidence>
<dbReference type="InterPro" id="IPR023005">
    <property type="entry name" value="Nucleoside_diP_kinase_AS"/>
</dbReference>
<comment type="subcellular location">
    <subcellularLocation>
        <location evidence="13">Cytoplasm</location>
    </subcellularLocation>
</comment>
<dbReference type="NCBIfam" id="NF001908">
    <property type="entry name" value="PRK00668.1"/>
    <property type="match status" value="1"/>
</dbReference>
<dbReference type="AlphaFoldDB" id="D6Z8D7"/>
<dbReference type="EMBL" id="CP001958">
    <property type="protein sequence ID" value="ADG98217.1"/>
    <property type="molecule type" value="Genomic_DNA"/>
</dbReference>
<dbReference type="InterPro" id="IPR036850">
    <property type="entry name" value="NDK-like_dom_sf"/>
</dbReference>
<dbReference type="FunFam" id="3.30.70.141:FF:000003">
    <property type="entry name" value="Nucleoside diphosphate kinase"/>
    <property type="match status" value="1"/>
</dbReference>
<keyword evidence="9 13" id="KW-0418">Kinase</keyword>
<evidence type="ECO:0000313" key="18">
    <source>
        <dbReference type="EMBL" id="ADG98217.1"/>
    </source>
</evidence>
<dbReference type="SMART" id="SM00562">
    <property type="entry name" value="NDK"/>
    <property type="match status" value="1"/>
</dbReference>
<dbReference type="GO" id="GO:0004550">
    <property type="term" value="F:nucleoside diphosphate kinase activity"/>
    <property type="evidence" value="ECO:0007669"/>
    <property type="project" value="UniProtKB-UniRule"/>
</dbReference>
<dbReference type="Pfam" id="PF00334">
    <property type="entry name" value="NDK"/>
    <property type="match status" value="1"/>
</dbReference>
<dbReference type="InterPro" id="IPR034907">
    <property type="entry name" value="NDK-like_dom"/>
</dbReference>
<feature type="binding site" evidence="13 14">
    <location>
        <position position="104"/>
    </location>
    <ligand>
        <name>ATP</name>
        <dbReference type="ChEBI" id="CHEBI:30616"/>
    </ligand>
</feature>
<dbReference type="RefSeq" id="WP_013138670.1">
    <property type="nucleotide sequence ID" value="NC_014168.1"/>
</dbReference>
<dbReference type="OrthoDB" id="9801161at2"/>
<reference evidence="18 19" key="1">
    <citation type="journal article" date="2010" name="Stand. Genomic Sci.">
        <title>Complete genome sequence of Segniliparus rotundus type strain (CDC 1076).</title>
        <authorList>
            <person name="Sikorski J."/>
            <person name="Lapidus A."/>
            <person name="Copeland A."/>
            <person name="Misra M."/>
            <person name="Glavina Del Rio T."/>
            <person name="Nolan M."/>
            <person name="Lucas S."/>
            <person name="Chen F."/>
            <person name="Tice H."/>
            <person name="Cheng J.F."/>
            <person name="Jando M."/>
            <person name="Schneider S."/>
            <person name="Bruce D."/>
            <person name="Goodwin L."/>
            <person name="Pitluck S."/>
            <person name="Liolios K."/>
            <person name="Mikhailova N."/>
            <person name="Pati A."/>
            <person name="Ivanova N."/>
            <person name="Mavromatis K."/>
            <person name="Chen A."/>
            <person name="Palaniappan K."/>
            <person name="Chertkov O."/>
            <person name="Land M."/>
            <person name="Hauser L."/>
            <person name="Chang Y.J."/>
            <person name="Jeffries C.D."/>
            <person name="Brettin T."/>
            <person name="Detter J.C."/>
            <person name="Han C."/>
            <person name="Rohde M."/>
            <person name="Goker M."/>
            <person name="Bristow J."/>
            <person name="Eisen J.A."/>
            <person name="Markowitz V."/>
            <person name="Hugenholtz P."/>
            <person name="Kyrpides N.C."/>
            <person name="Klenk H.P."/>
        </authorList>
    </citation>
    <scope>NUCLEOTIDE SEQUENCE [LARGE SCALE GENOMIC DNA]</scope>
    <source>
        <strain evidence="19">ATCC BAA-972 / CDC 1076 / CIP 108378 / DSM 44985 / JCM 13578</strain>
    </source>
</reference>
<feature type="binding site" evidence="13 14">
    <location>
        <position position="58"/>
    </location>
    <ligand>
        <name>ATP</name>
        <dbReference type="ChEBI" id="CHEBI:30616"/>
    </ligand>
</feature>
<dbReference type="HOGENOM" id="CLU_060216_6_3_11"/>
<feature type="binding site" evidence="13 14">
    <location>
        <position position="92"/>
    </location>
    <ligand>
        <name>ATP</name>
        <dbReference type="ChEBI" id="CHEBI:30616"/>
    </ligand>
</feature>
<evidence type="ECO:0000256" key="8">
    <source>
        <dbReference type="ARBA" id="ARBA00022741"/>
    </source>
</evidence>
<dbReference type="Gene3D" id="3.30.70.141">
    <property type="entry name" value="Nucleoside diphosphate kinase-like domain"/>
    <property type="match status" value="1"/>
</dbReference>
<dbReference type="InterPro" id="IPR001564">
    <property type="entry name" value="Nucleoside_diP_kinase"/>
</dbReference>
<evidence type="ECO:0000256" key="5">
    <source>
        <dbReference type="ARBA" id="ARBA00017632"/>
    </source>
</evidence>
<evidence type="ECO:0000256" key="11">
    <source>
        <dbReference type="ARBA" id="ARBA00022842"/>
    </source>
</evidence>
<dbReference type="eggNOG" id="COG0105">
    <property type="taxonomic scope" value="Bacteria"/>
</dbReference>
<dbReference type="CDD" id="cd04413">
    <property type="entry name" value="NDPk_I"/>
    <property type="match status" value="1"/>
</dbReference>
<dbReference type="GO" id="GO:0006228">
    <property type="term" value="P:UTP biosynthetic process"/>
    <property type="evidence" value="ECO:0007669"/>
    <property type="project" value="UniProtKB-UniRule"/>
</dbReference>
<dbReference type="EC" id="2.7.4.6" evidence="4 13"/>
<sequence length="142" mass="15574">MTERTLVLIKPDAVRRGLIGEVLGRIERKGLQILSLQRLVAQVEIAREHYAEHAERPFFDSLVEFITSGPMVAAVVEGEGSIAAMRQIIGGTDPVKSAAPGTIRGDFGLTVQNNLVHGSDSPESAQREIALWFPEFTLFPQH</sequence>
<keyword evidence="11 13" id="KW-0460">Magnesium</keyword>
<feature type="binding site" evidence="13 14">
    <location>
        <position position="114"/>
    </location>
    <ligand>
        <name>ATP</name>
        <dbReference type="ChEBI" id="CHEBI:30616"/>
    </ligand>
</feature>
<keyword evidence="13" id="KW-0597">Phosphoprotein</keyword>
<comment type="similarity">
    <text evidence="2 13 14 15">Belongs to the NDK family.</text>
</comment>
<evidence type="ECO:0000256" key="15">
    <source>
        <dbReference type="RuleBase" id="RU004011"/>
    </source>
</evidence>
<dbReference type="PROSITE" id="PS00469">
    <property type="entry name" value="NDPK"/>
    <property type="match status" value="1"/>
</dbReference>
<evidence type="ECO:0000313" key="19">
    <source>
        <dbReference type="Proteomes" id="UP000002247"/>
    </source>
</evidence>
<dbReference type="PROSITE" id="PS51374">
    <property type="entry name" value="NDPK_LIKE"/>
    <property type="match status" value="1"/>
</dbReference>
<evidence type="ECO:0000256" key="14">
    <source>
        <dbReference type="PROSITE-ProRule" id="PRU00706"/>
    </source>
</evidence>
<comment type="catalytic activity">
    <reaction evidence="13">
        <text>a ribonucleoside 5'-diphosphate + ATP = a ribonucleoside 5'-triphosphate + ADP</text>
        <dbReference type="Rhea" id="RHEA:18113"/>
        <dbReference type="ChEBI" id="CHEBI:30616"/>
        <dbReference type="ChEBI" id="CHEBI:57930"/>
        <dbReference type="ChEBI" id="CHEBI:61557"/>
        <dbReference type="ChEBI" id="CHEBI:456216"/>
        <dbReference type="EC" id="2.7.4.6"/>
    </reaction>
</comment>
<evidence type="ECO:0000256" key="13">
    <source>
        <dbReference type="HAMAP-Rule" id="MF_00451"/>
    </source>
</evidence>
<evidence type="ECO:0000256" key="6">
    <source>
        <dbReference type="ARBA" id="ARBA00022679"/>
    </source>
</evidence>
<dbReference type="PRINTS" id="PR01243">
    <property type="entry name" value="NUCDPKINASE"/>
</dbReference>
<keyword evidence="6 13" id="KW-0808">Transferase</keyword>